<evidence type="ECO:0000259" key="2">
    <source>
        <dbReference type="Pfam" id="PF07883"/>
    </source>
</evidence>
<dbReference type="CDD" id="cd02221">
    <property type="entry name" value="cupin_TM1287-like"/>
    <property type="match status" value="1"/>
</dbReference>
<feature type="domain" description="Cupin type-2" evidence="2">
    <location>
        <begin position="42"/>
        <end position="109"/>
    </location>
</feature>
<sequence>MTHANERKHILSDLAPNGKGHLIKEALLSDDQLGDHCRMFSRVVLEPGCALGYHTHQGETETYYLLSGSGIYNDNGTLLPVAAGDVTFCEDGSGHGIENTGDTDLCFLALILKK</sequence>
<dbReference type="InterPro" id="IPR051610">
    <property type="entry name" value="GPI/OXD"/>
</dbReference>
<dbReference type="AlphaFoldDB" id="A0A9D1HEP7"/>
<dbReference type="EMBL" id="DVLT01000017">
    <property type="protein sequence ID" value="HIU02113.1"/>
    <property type="molecule type" value="Genomic_DNA"/>
</dbReference>
<comment type="caution">
    <text evidence="3">The sequence shown here is derived from an EMBL/GenBank/DDBJ whole genome shotgun (WGS) entry which is preliminary data.</text>
</comment>
<name>A0A9D1HEP7_9FIRM</name>
<dbReference type="PANTHER" id="PTHR35848">
    <property type="entry name" value="OXALATE-BINDING PROTEIN"/>
    <property type="match status" value="1"/>
</dbReference>
<dbReference type="InterPro" id="IPR013096">
    <property type="entry name" value="Cupin_2"/>
</dbReference>
<dbReference type="InterPro" id="IPR014710">
    <property type="entry name" value="RmlC-like_jellyroll"/>
</dbReference>
<protein>
    <submittedName>
        <fullName evidence="3">Cupin domain-containing protein</fullName>
    </submittedName>
</protein>
<organism evidence="3 4">
    <name type="scientific">Candidatus Onthocola gallistercoris</name>
    <dbReference type="NCBI Taxonomy" id="2840876"/>
    <lineage>
        <taxon>Bacteria</taxon>
        <taxon>Bacillati</taxon>
        <taxon>Bacillota</taxon>
        <taxon>Bacilli</taxon>
        <taxon>Candidatus Onthocola</taxon>
    </lineage>
</organism>
<accession>A0A9D1HEP7</accession>
<dbReference type="InterPro" id="IPR011051">
    <property type="entry name" value="RmlC_Cupin_sf"/>
</dbReference>
<dbReference type="SUPFAM" id="SSF51182">
    <property type="entry name" value="RmlC-like cupins"/>
    <property type="match status" value="1"/>
</dbReference>
<dbReference type="Gene3D" id="2.60.120.10">
    <property type="entry name" value="Jelly Rolls"/>
    <property type="match status" value="1"/>
</dbReference>
<dbReference type="Proteomes" id="UP000824164">
    <property type="component" value="Unassembled WGS sequence"/>
</dbReference>
<reference evidence="3" key="1">
    <citation type="submission" date="2020-10" db="EMBL/GenBank/DDBJ databases">
        <authorList>
            <person name="Gilroy R."/>
        </authorList>
    </citation>
    <scope>NUCLEOTIDE SEQUENCE</scope>
    <source>
        <strain evidence="3">CHK187-14744</strain>
    </source>
</reference>
<gene>
    <name evidence="3" type="ORF">IAB63_02535</name>
</gene>
<dbReference type="Pfam" id="PF07883">
    <property type="entry name" value="Cupin_2"/>
    <property type="match status" value="1"/>
</dbReference>
<proteinExistence type="predicted"/>
<evidence type="ECO:0000313" key="3">
    <source>
        <dbReference type="EMBL" id="HIU02113.1"/>
    </source>
</evidence>
<dbReference type="PANTHER" id="PTHR35848:SF6">
    <property type="entry name" value="CUPIN TYPE-2 DOMAIN-CONTAINING PROTEIN"/>
    <property type="match status" value="1"/>
</dbReference>
<dbReference type="GO" id="GO:0046872">
    <property type="term" value="F:metal ion binding"/>
    <property type="evidence" value="ECO:0007669"/>
    <property type="project" value="UniProtKB-KW"/>
</dbReference>
<evidence type="ECO:0000256" key="1">
    <source>
        <dbReference type="ARBA" id="ARBA00022723"/>
    </source>
</evidence>
<reference evidence="3" key="2">
    <citation type="journal article" date="2021" name="PeerJ">
        <title>Extensive microbial diversity within the chicken gut microbiome revealed by metagenomics and culture.</title>
        <authorList>
            <person name="Gilroy R."/>
            <person name="Ravi A."/>
            <person name="Getino M."/>
            <person name="Pursley I."/>
            <person name="Horton D.L."/>
            <person name="Alikhan N.F."/>
            <person name="Baker D."/>
            <person name="Gharbi K."/>
            <person name="Hall N."/>
            <person name="Watson M."/>
            <person name="Adriaenssens E.M."/>
            <person name="Foster-Nyarko E."/>
            <person name="Jarju S."/>
            <person name="Secka A."/>
            <person name="Antonio M."/>
            <person name="Oren A."/>
            <person name="Chaudhuri R.R."/>
            <person name="La Ragione R."/>
            <person name="Hildebrand F."/>
            <person name="Pallen M.J."/>
        </authorList>
    </citation>
    <scope>NUCLEOTIDE SEQUENCE</scope>
    <source>
        <strain evidence="3">CHK187-14744</strain>
    </source>
</reference>
<keyword evidence="1" id="KW-0479">Metal-binding</keyword>
<evidence type="ECO:0000313" key="4">
    <source>
        <dbReference type="Proteomes" id="UP000824164"/>
    </source>
</evidence>